<proteinExistence type="predicted"/>
<evidence type="ECO:0000313" key="2">
    <source>
        <dbReference type="EMBL" id="KAF2445811.1"/>
    </source>
</evidence>
<feature type="region of interest" description="Disordered" evidence="1">
    <location>
        <begin position="39"/>
        <end position="63"/>
    </location>
</feature>
<evidence type="ECO:0000313" key="3">
    <source>
        <dbReference type="Proteomes" id="UP000799764"/>
    </source>
</evidence>
<evidence type="ECO:0000256" key="1">
    <source>
        <dbReference type="SAM" id="MobiDB-lite"/>
    </source>
</evidence>
<reference evidence="2" key="1">
    <citation type="journal article" date="2020" name="Stud. Mycol.">
        <title>101 Dothideomycetes genomes: a test case for predicting lifestyles and emergence of pathogens.</title>
        <authorList>
            <person name="Haridas S."/>
            <person name="Albert R."/>
            <person name="Binder M."/>
            <person name="Bloem J."/>
            <person name="Labutti K."/>
            <person name="Salamov A."/>
            <person name="Andreopoulos B."/>
            <person name="Baker S."/>
            <person name="Barry K."/>
            <person name="Bills G."/>
            <person name="Bluhm B."/>
            <person name="Cannon C."/>
            <person name="Castanera R."/>
            <person name="Culley D."/>
            <person name="Daum C."/>
            <person name="Ezra D."/>
            <person name="Gonzalez J."/>
            <person name="Henrissat B."/>
            <person name="Kuo A."/>
            <person name="Liang C."/>
            <person name="Lipzen A."/>
            <person name="Lutzoni F."/>
            <person name="Magnuson J."/>
            <person name="Mondo S."/>
            <person name="Nolan M."/>
            <person name="Ohm R."/>
            <person name="Pangilinan J."/>
            <person name="Park H.-J."/>
            <person name="Ramirez L."/>
            <person name="Alfaro M."/>
            <person name="Sun H."/>
            <person name="Tritt A."/>
            <person name="Yoshinaga Y."/>
            <person name="Zwiers L.-H."/>
            <person name="Turgeon B."/>
            <person name="Goodwin S."/>
            <person name="Spatafora J."/>
            <person name="Crous P."/>
            <person name="Grigoriev I."/>
        </authorList>
    </citation>
    <scope>NUCLEOTIDE SEQUENCE</scope>
    <source>
        <strain evidence="2">CBS 690.94</strain>
    </source>
</reference>
<dbReference type="EMBL" id="MU001499">
    <property type="protein sequence ID" value="KAF2445811.1"/>
    <property type="molecule type" value="Genomic_DNA"/>
</dbReference>
<accession>A0A9P4PN15</accession>
<comment type="caution">
    <text evidence="2">The sequence shown here is derived from an EMBL/GenBank/DDBJ whole genome shotgun (WGS) entry which is preliminary data.</text>
</comment>
<dbReference type="OrthoDB" id="1658288at2759"/>
<keyword evidence="3" id="KW-1185">Reference proteome</keyword>
<dbReference type="AlphaFoldDB" id="A0A9P4PN15"/>
<sequence>MLCLERRALFRLALRRHTPRNRKLGSYNQIGAKMVHQVTDPTHSQALKASGSPGTGDSDGDIDEDEVCEEDHIALSPHLNGAFQEPKQTLFFHRRYGESGAAGRVPRLTQNRVRPVIDENIGLKVLRDAPGDVAEIIEYVRFD</sequence>
<dbReference type="Proteomes" id="UP000799764">
    <property type="component" value="Unassembled WGS sequence"/>
</dbReference>
<organism evidence="2 3">
    <name type="scientific">Karstenula rhodostoma CBS 690.94</name>
    <dbReference type="NCBI Taxonomy" id="1392251"/>
    <lineage>
        <taxon>Eukaryota</taxon>
        <taxon>Fungi</taxon>
        <taxon>Dikarya</taxon>
        <taxon>Ascomycota</taxon>
        <taxon>Pezizomycotina</taxon>
        <taxon>Dothideomycetes</taxon>
        <taxon>Pleosporomycetidae</taxon>
        <taxon>Pleosporales</taxon>
        <taxon>Massarineae</taxon>
        <taxon>Didymosphaeriaceae</taxon>
        <taxon>Karstenula</taxon>
    </lineage>
</organism>
<gene>
    <name evidence="2" type="ORF">P171DRAFT_484469</name>
</gene>
<protein>
    <submittedName>
        <fullName evidence="2">Uncharacterized protein</fullName>
    </submittedName>
</protein>
<name>A0A9P4PN15_9PLEO</name>